<evidence type="ECO:0000256" key="2">
    <source>
        <dbReference type="ARBA" id="ARBA00022438"/>
    </source>
</evidence>
<dbReference type="GO" id="GO:0046872">
    <property type="term" value="F:metal ion binding"/>
    <property type="evidence" value="ECO:0007669"/>
    <property type="project" value="UniProtKB-UniRule"/>
</dbReference>
<evidence type="ECO:0000256" key="6">
    <source>
        <dbReference type="ARBA" id="ARBA00022833"/>
    </source>
</evidence>
<keyword evidence="5" id="KW-0378">Hydrolase</keyword>
<feature type="binding site" evidence="9">
    <location>
        <position position="169"/>
    </location>
    <ligand>
        <name>Zn(2+)</name>
        <dbReference type="ChEBI" id="CHEBI:29105"/>
        <label>2</label>
    </ligand>
</feature>
<feature type="binding site" evidence="9">
    <location>
        <position position="202"/>
    </location>
    <ligand>
        <name>Zn(2+)</name>
        <dbReference type="ChEBI" id="CHEBI:29105"/>
        <label>2</label>
    </ligand>
</feature>
<comment type="similarity">
    <text evidence="1 7">Belongs to the peptidase M42 family.</text>
</comment>
<dbReference type="PANTHER" id="PTHR32481">
    <property type="entry name" value="AMINOPEPTIDASE"/>
    <property type="match status" value="1"/>
</dbReference>
<keyword evidence="4 9" id="KW-0479">Metal-binding</keyword>
<name>A0A832ZFJ2_9EURY</name>
<dbReference type="InterPro" id="IPR023367">
    <property type="entry name" value="Peptidase_M42_dom2"/>
</dbReference>
<evidence type="ECO:0000256" key="3">
    <source>
        <dbReference type="ARBA" id="ARBA00022670"/>
    </source>
</evidence>
<keyword evidence="3" id="KW-0645">Protease</keyword>
<dbReference type="InterPro" id="IPR008007">
    <property type="entry name" value="Peptidase_M42"/>
</dbReference>
<dbReference type="InterPro" id="IPR051464">
    <property type="entry name" value="Peptidase_M42_aminopept"/>
</dbReference>
<comment type="caution">
    <text evidence="10">The sequence shown here is derived from an EMBL/GenBank/DDBJ whole genome shotgun (WGS) entry which is preliminary data.</text>
</comment>
<accession>A0A832ZFJ2</accession>
<feature type="binding site" evidence="9">
    <location>
        <position position="303"/>
    </location>
    <ligand>
        <name>Zn(2+)</name>
        <dbReference type="ChEBI" id="CHEBI:29105"/>
        <label>2</label>
    </ligand>
</feature>
<keyword evidence="6" id="KW-0862">Zinc</keyword>
<evidence type="ECO:0000256" key="7">
    <source>
        <dbReference type="PIRNR" id="PIRNR001123"/>
    </source>
</evidence>
<evidence type="ECO:0000313" key="10">
    <source>
        <dbReference type="EMBL" id="HIP89116.1"/>
    </source>
</evidence>
<evidence type="ECO:0000256" key="1">
    <source>
        <dbReference type="ARBA" id="ARBA00006272"/>
    </source>
</evidence>
<dbReference type="Pfam" id="PF05343">
    <property type="entry name" value="Peptidase_M42"/>
    <property type="match status" value="1"/>
</dbReference>
<evidence type="ECO:0000313" key="11">
    <source>
        <dbReference type="Proteomes" id="UP000653692"/>
    </source>
</evidence>
<proteinExistence type="inferred from homology"/>
<dbReference type="Gene3D" id="2.40.30.40">
    <property type="entry name" value="Peptidase M42, domain 2"/>
    <property type="match status" value="1"/>
</dbReference>
<protein>
    <submittedName>
        <fullName evidence="10">M42 family peptidase</fullName>
    </submittedName>
</protein>
<dbReference type="PANTHER" id="PTHR32481:SF0">
    <property type="entry name" value="AMINOPEPTIDASE YPDE-RELATED"/>
    <property type="match status" value="1"/>
</dbReference>
<feature type="binding site" evidence="9">
    <location>
        <position position="169"/>
    </location>
    <ligand>
        <name>Zn(2+)</name>
        <dbReference type="ChEBI" id="CHEBI:29105"/>
        <label>1</label>
    </ligand>
</feature>
<organism evidence="10 11">
    <name type="scientific">Thermococcus paralvinellae</name>
    <dbReference type="NCBI Taxonomy" id="582419"/>
    <lineage>
        <taxon>Archaea</taxon>
        <taxon>Methanobacteriati</taxon>
        <taxon>Methanobacteriota</taxon>
        <taxon>Thermococci</taxon>
        <taxon>Thermococcales</taxon>
        <taxon>Thermococcaceae</taxon>
        <taxon>Thermococcus</taxon>
    </lineage>
</organism>
<evidence type="ECO:0000256" key="5">
    <source>
        <dbReference type="ARBA" id="ARBA00022801"/>
    </source>
</evidence>
<feature type="binding site" evidence="9">
    <location>
        <position position="58"/>
    </location>
    <ligand>
        <name>Zn(2+)</name>
        <dbReference type="ChEBI" id="CHEBI:29105"/>
        <label>1</label>
    </ligand>
</feature>
<dbReference type="AlphaFoldDB" id="A0A832ZFJ2"/>
<evidence type="ECO:0000256" key="8">
    <source>
        <dbReference type="PIRSR" id="PIRSR001123-1"/>
    </source>
</evidence>
<feature type="binding site" evidence="9">
    <location>
        <position position="224"/>
    </location>
    <ligand>
        <name>Zn(2+)</name>
        <dbReference type="ChEBI" id="CHEBI:29105"/>
        <label>1</label>
    </ligand>
</feature>
<dbReference type="PIRSF" id="PIRSF001123">
    <property type="entry name" value="PepA_GA"/>
    <property type="match status" value="1"/>
</dbReference>
<dbReference type="GO" id="GO:0006508">
    <property type="term" value="P:proteolysis"/>
    <property type="evidence" value="ECO:0007669"/>
    <property type="project" value="UniProtKB-KW"/>
</dbReference>
<feature type="active site" description="Proton acceptor" evidence="8">
    <location>
        <position position="201"/>
    </location>
</feature>
<dbReference type="EMBL" id="DQUR01000137">
    <property type="protein sequence ID" value="HIP89116.1"/>
    <property type="molecule type" value="Genomic_DNA"/>
</dbReference>
<keyword evidence="2" id="KW-0031">Aminopeptidase</keyword>
<evidence type="ECO:0000256" key="9">
    <source>
        <dbReference type="PIRSR" id="PIRSR001123-2"/>
    </source>
</evidence>
<gene>
    <name evidence="10" type="ORF">EYH24_04075</name>
</gene>
<sequence>MELLKRGDQFPGISGYEGRVGEKLIEWIEPFANYKVDGIGNLIVELGEGEEKAIFMAHMDEIGLLITGITEDGKLKFKKIGGIDDRLLIGRHVDVITEDGKLDGVIGVTPVHLNLERKFDTIPWYAMEIDIGAESREEALELVKPLDYAVFKKHFAVLNRRYVSTRSLDDRFGVVALFEAIKDFVDHDLNGRFIFAFTVQEEIGLKGAKFLAERYNPEFAFAIDSFACCSSLTGDVRLGKGAVIRAVDNSAIYTRRLARKILEIAKKNKIPIQIGVTGGGTDASVFQHKSEVLALSVPIKYLHSEVEMLHLDDLNALIKLIQATVFEPQPEVINCSNISAISRLVFS</sequence>
<comment type="cofactor">
    <cofactor evidence="9">
        <name>a divalent metal cation</name>
        <dbReference type="ChEBI" id="CHEBI:60240"/>
    </cofactor>
    <text evidence="9">Binds 2 divalent metal cations per subunit.</text>
</comment>
<reference evidence="10" key="1">
    <citation type="journal article" date="2020" name="ISME J.">
        <title>Gammaproteobacteria mediating utilization of methyl-, sulfur- and petroleum organic compounds in deep ocean hydrothermal plumes.</title>
        <authorList>
            <person name="Zhou Z."/>
            <person name="Liu Y."/>
            <person name="Pan J."/>
            <person name="Cron B.R."/>
            <person name="Toner B.M."/>
            <person name="Anantharaman K."/>
            <person name="Breier J.A."/>
            <person name="Dick G.J."/>
            <person name="Li M."/>
        </authorList>
    </citation>
    <scope>NUCLEOTIDE SEQUENCE</scope>
    <source>
        <strain evidence="10">SZUA-1476</strain>
    </source>
</reference>
<dbReference type="Proteomes" id="UP000653692">
    <property type="component" value="Unassembled WGS sequence"/>
</dbReference>
<dbReference type="Gene3D" id="3.40.630.10">
    <property type="entry name" value="Zn peptidases"/>
    <property type="match status" value="1"/>
</dbReference>
<dbReference type="GO" id="GO:0004177">
    <property type="term" value="F:aminopeptidase activity"/>
    <property type="evidence" value="ECO:0007669"/>
    <property type="project" value="UniProtKB-UniRule"/>
</dbReference>
<dbReference type="SUPFAM" id="SSF101821">
    <property type="entry name" value="Aminopeptidase/glucanase lid domain"/>
    <property type="match status" value="1"/>
</dbReference>
<evidence type="ECO:0000256" key="4">
    <source>
        <dbReference type="ARBA" id="ARBA00022723"/>
    </source>
</evidence>
<dbReference type="SUPFAM" id="SSF53187">
    <property type="entry name" value="Zn-dependent exopeptidases"/>
    <property type="match status" value="1"/>
</dbReference>